<feature type="compositionally biased region" description="Basic residues" evidence="5">
    <location>
        <begin position="1"/>
        <end position="11"/>
    </location>
</feature>
<evidence type="ECO:0000313" key="6">
    <source>
        <dbReference type="EMBL" id="ESL11285.1"/>
    </source>
</evidence>
<dbReference type="Gene3D" id="3.30.1740.20">
    <property type="entry name" value="Ribosomal protein S26e"/>
    <property type="match status" value="1"/>
</dbReference>
<comment type="similarity">
    <text evidence="1 4">Belongs to the eukaryotic ribosomal protein eS26 family.</text>
</comment>
<name>A0A061JAA7_TRYRA</name>
<dbReference type="PANTHER" id="PTHR12538">
    <property type="entry name" value="40S RIBOSOMAL PROTEIN S26"/>
    <property type="match status" value="1"/>
</dbReference>
<dbReference type="PROSITE" id="PS00733">
    <property type="entry name" value="RIBOSOMAL_S26E"/>
    <property type="match status" value="1"/>
</dbReference>
<evidence type="ECO:0000256" key="1">
    <source>
        <dbReference type="ARBA" id="ARBA00008596"/>
    </source>
</evidence>
<evidence type="ECO:0000256" key="2">
    <source>
        <dbReference type="ARBA" id="ARBA00022980"/>
    </source>
</evidence>
<keyword evidence="3 4" id="KW-0687">Ribonucleoprotein</keyword>
<dbReference type="PANTHER" id="PTHR12538:SF0">
    <property type="entry name" value="40S RIBOSOMAL PROTEIN S26"/>
    <property type="match status" value="1"/>
</dbReference>
<dbReference type="GO" id="GO:0003735">
    <property type="term" value="F:structural constituent of ribosome"/>
    <property type="evidence" value="ECO:0007669"/>
    <property type="project" value="InterPro"/>
</dbReference>
<protein>
    <recommendedName>
        <fullName evidence="4">40S ribosomal protein S26</fullName>
    </recommendedName>
</protein>
<evidence type="ECO:0000313" key="7">
    <source>
        <dbReference type="Proteomes" id="UP000031737"/>
    </source>
</evidence>
<evidence type="ECO:0000256" key="5">
    <source>
        <dbReference type="SAM" id="MobiDB-lite"/>
    </source>
</evidence>
<gene>
    <name evidence="6" type="ORF">TRSC58_00968</name>
</gene>
<dbReference type="AlphaFoldDB" id="A0A061JAA7"/>
<evidence type="ECO:0000256" key="4">
    <source>
        <dbReference type="RuleBase" id="RU363128"/>
    </source>
</evidence>
<dbReference type="GO" id="GO:0003729">
    <property type="term" value="F:mRNA binding"/>
    <property type="evidence" value="ECO:0007669"/>
    <property type="project" value="TreeGrafter"/>
</dbReference>
<dbReference type="InterPro" id="IPR000892">
    <property type="entry name" value="Ribosomal_eS26"/>
</dbReference>
<dbReference type="OrthoDB" id="10262653at2759"/>
<evidence type="ECO:0000256" key="3">
    <source>
        <dbReference type="ARBA" id="ARBA00023274"/>
    </source>
</evidence>
<feature type="region of interest" description="Disordered" evidence="5">
    <location>
        <begin position="1"/>
        <end position="20"/>
    </location>
</feature>
<dbReference type="Pfam" id="PF01283">
    <property type="entry name" value="Ribosomal_S26e"/>
    <property type="match status" value="1"/>
</dbReference>
<dbReference type="EMBL" id="AUPL01000968">
    <property type="protein sequence ID" value="ESL11285.1"/>
    <property type="molecule type" value="Genomic_DNA"/>
</dbReference>
<dbReference type="InterPro" id="IPR047864">
    <property type="entry name" value="Ribosomal_eS26_CS"/>
</dbReference>
<dbReference type="Proteomes" id="UP000031737">
    <property type="component" value="Unassembled WGS sequence"/>
</dbReference>
<comment type="caution">
    <text evidence="6">The sequence shown here is derived from an EMBL/GenBank/DDBJ whole genome shotgun (WGS) entry which is preliminary data.</text>
</comment>
<keyword evidence="7" id="KW-1185">Reference proteome</keyword>
<dbReference type="GO" id="GO:0006412">
    <property type="term" value="P:translation"/>
    <property type="evidence" value="ECO:0007669"/>
    <property type="project" value="InterPro"/>
</dbReference>
<accession>A0A061JAA7</accession>
<dbReference type="InterPro" id="IPR038551">
    <property type="entry name" value="Ribosomal_eS26_sf"/>
</dbReference>
<proteinExistence type="inferred from homology"/>
<keyword evidence="2 4" id="KW-0689">Ribosomal protein</keyword>
<dbReference type="GO" id="GO:0022627">
    <property type="term" value="C:cytosolic small ribosomal subunit"/>
    <property type="evidence" value="ECO:0007669"/>
    <property type="project" value="TreeGrafter"/>
</dbReference>
<organism evidence="6 7">
    <name type="scientific">Trypanosoma rangeli SC58</name>
    <dbReference type="NCBI Taxonomy" id="429131"/>
    <lineage>
        <taxon>Eukaryota</taxon>
        <taxon>Discoba</taxon>
        <taxon>Euglenozoa</taxon>
        <taxon>Kinetoplastea</taxon>
        <taxon>Metakinetoplastina</taxon>
        <taxon>Trypanosomatida</taxon>
        <taxon>Trypanosomatidae</taxon>
        <taxon>Trypanosoma</taxon>
        <taxon>Herpetosoma</taxon>
    </lineage>
</organism>
<reference evidence="6 7" key="1">
    <citation type="submission" date="2013-07" db="EMBL/GenBank/DDBJ databases">
        <authorList>
            <person name="Stoco P.H."/>
            <person name="Wagner G."/>
            <person name="Gerber A."/>
            <person name="Zaha A."/>
            <person name="Thompson C."/>
            <person name="Bartholomeu D.C."/>
            <person name="Luckemeyer D.D."/>
            <person name="Bahia D."/>
            <person name="Loreto E."/>
            <person name="Prestes E.B."/>
            <person name="Lima F.M."/>
            <person name="Rodrigues-Luiz G."/>
            <person name="Vallejo G.A."/>
            <person name="Filho J.F."/>
            <person name="Monteiro K.M."/>
            <person name="Tyler K.M."/>
            <person name="de Almeida L.G."/>
            <person name="Ortiz M.F."/>
            <person name="Siervo M.A."/>
            <person name="de Moraes M.H."/>
            <person name="Cunha O.L."/>
            <person name="Mendonca-Neto R."/>
            <person name="Silva R."/>
            <person name="Teixeira S.M."/>
            <person name="Murta S.M."/>
            <person name="Sincero T.C."/>
            <person name="Mendes T.A."/>
            <person name="Urmenyi T.P."/>
            <person name="Silva V.G."/>
            <person name="da Rocha W.D."/>
            <person name="Andersson B."/>
            <person name="Romanha A.J."/>
            <person name="Steindel M."/>
            <person name="de Vasconcelos A.T."/>
            <person name="Grisard E.C."/>
        </authorList>
    </citation>
    <scope>NUCLEOTIDE SEQUENCE [LARGE SCALE GENOMIC DNA]</scope>
    <source>
        <strain evidence="6 7">SC58</strain>
    </source>
</reference>
<dbReference type="VEuPathDB" id="TriTrypDB:TRSC58_00968"/>
<sequence>MTTKRRNHGRAKPPSSRGRTRPVHCFNCGRLCPKDKAVGRFVVRRMLDQASARDVAEASNVYGAGFPMPKLYMKQRYCIACAIHSRTVRARPVEMRKRRFTTKVPFRPTGAK</sequence>